<dbReference type="Proteomes" id="UP001642464">
    <property type="component" value="Unassembled WGS sequence"/>
</dbReference>
<keyword evidence="2" id="KW-1185">Reference proteome</keyword>
<evidence type="ECO:0000313" key="1">
    <source>
        <dbReference type="EMBL" id="CAK9017698.1"/>
    </source>
</evidence>
<gene>
    <name evidence="1" type="ORF">SCF082_LOCUS13751</name>
</gene>
<dbReference type="EMBL" id="CAXAMM010008557">
    <property type="protein sequence ID" value="CAK9017698.1"/>
    <property type="molecule type" value="Genomic_DNA"/>
</dbReference>
<name>A0ABP0JT98_9DINO</name>
<protein>
    <submittedName>
        <fullName evidence="1">Uncharacterized protein</fullName>
    </submittedName>
</protein>
<proteinExistence type="predicted"/>
<accession>A0ABP0JT98</accession>
<sequence length="559" mass="61117">MGCSSSQTIIIQEAAPAKSQAEQLDPVPEVVQAQIAVVPEVHAERSEADIPEALPGLVEAEKISVKSGDQNISNDYDGPEGVEWTKVGSSMTWAASEDYASIRKGRLLTLEEARQFLKKRGDFALYPGEDQWVACVRADGVRDWVQLGNKIHHLGKSHVDECGGYPRWGDDSSGKPPFACSVMWLSSGVVPSPKPQWKKHGTSFTWGSSKEHASKAGGRLLDLKEARSFLGDHGPLWPGEDQWVAVTRSDGTAWRDWLQVGNKIHHLGKSHVDECGGYPHWGDDSSGNPPHARSVLWIEDLDPEDTKKGPIWQKQSCSLTWEASKQNAARLGGRLLLLEEAEDFLKKSGALCPGGDQWAAVVASDGSRDWIQVGDKIHRVGKSHVKSCGGYPRWGDDAAGNPPHARSLLWIAAGWVLGDSKWVKQSSALWRKETGEVCEPMWLKPGPSLTWEDSQQFAAQRCGQLLTLQEATSFLASHGPLFVGDDQWAAVVREDGTRDWVQVGNKHHHVGKSHVDGCGSYPSWGDDASKNPPHAHSVLWLATSNAFSSTNNVGKANED</sequence>
<evidence type="ECO:0000313" key="2">
    <source>
        <dbReference type="Proteomes" id="UP001642464"/>
    </source>
</evidence>
<comment type="caution">
    <text evidence="1">The sequence shown here is derived from an EMBL/GenBank/DDBJ whole genome shotgun (WGS) entry which is preliminary data.</text>
</comment>
<organism evidence="1 2">
    <name type="scientific">Durusdinium trenchii</name>
    <dbReference type="NCBI Taxonomy" id="1381693"/>
    <lineage>
        <taxon>Eukaryota</taxon>
        <taxon>Sar</taxon>
        <taxon>Alveolata</taxon>
        <taxon>Dinophyceae</taxon>
        <taxon>Suessiales</taxon>
        <taxon>Symbiodiniaceae</taxon>
        <taxon>Durusdinium</taxon>
    </lineage>
</organism>
<reference evidence="1 2" key="1">
    <citation type="submission" date="2024-02" db="EMBL/GenBank/DDBJ databases">
        <authorList>
            <person name="Chen Y."/>
            <person name="Shah S."/>
            <person name="Dougan E. K."/>
            <person name="Thang M."/>
            <person name="Chan C."/>
        </authorList>
    </citation>
    <scope>NUCLEOTIDE SEQUENCE [LARGE SCALE GENOMIC DNA]</scope>
</reference>